<dbReference type="RefSeq" id="WP_106059367.1">
    <property type="nucleotide sequence ID" value="NZ_PVXQ01000011.1"/>
</dbReference>
<dbReference type="Pfam" id="PF05949">
    <property type="entry name" value="DUF881"/>
    <property type="match status" value="1"/>
</dbReference>
<evidence type="ECO:0000313" key="3">
    <source>
        <dbReference type="EMBL" id="PRR82931.1"/>
    </source>
</evidence>
<dbReference type="PANTHER" id="PTHR37313">
    <property type="entry name" value="UPF0749 PROTEIN RV1825"/>
    <property type="match status" value="1"/>
</dbReference>
<dbReference type="Proteomes" id="UP000239471">
    <property type="component" value="Unassembled WGS sequence"/>
</dbReference>
<keyword evidence="2" id="KW-0812">Transmembrane</keyword>
<organism evidence="3 4">
    <name type="scientific">Clostridium vincentii</name>
    <dbReference type="NCBI Taxonomy" id="52704"/>
    <lineage>
        <taxon>Bacteria</taxon>
        <taxon>Bacillati</taxon>
        <taxon>Bacillota</taxon>
        <taxon>Clostridia</taxon>
        <taxon>Eubacteriales</taxon>
        <taxon>Clostridiaceae</taxon>
        <taxon>Clostridium</taxon>
    </lineage>
</organism>
<name>A0A2T0BG88_9CLOT</name>
<proteinExistence type="inferred from homology"/>
<comment type="similarity">
    <text evidence="1">Belongs to the UPF0749 family.</text>
</comment>
<dbReference type="PANTHER" id="PTHR37313:SF2">
    <property type="entry name" value="UPF0749 PROTEIN YLXX"/>
    <property type="match status" value="1"/>
</dbReference>
<accession>A0A2T0BG88</accession>
<evidence type="ECO:0000313" key="4">
    <source>
        <dbReference type="Proteomes" id="UP000239471"/>
    </source>
</evidence>
<sequence>MKNIKTKIVVFISTILVGFLIATNYNFEGSSSTLSLNTKEYQNAVETKNNLTKQVASLRQINSETQVKVNEYNNSDIDNVKILEDMNMQVADYGRLTGINEVKGPGLVITINDGSINEKEDDESTILKKYLHDSDMAFVLNEVRYAGAQSIAINNYRISPLTGVNCYGPYLIFEDKTVEYAPFNVYVIGNPETLKASLFEQGSFLNQLLIRGLSVEVAIKDEITMPASNIGNMEYAKEYINK</sequence>
<evidence type="ECO:0008006" key="5">
    <source>
        <dbReference type="Google" id="ProtNLM"/>
    </source>
</evidence>
<dbReference type="InterPro" id="IPR010273">
    <property type="entry name" value="DUF881"/>
</dbReference>
<keyword evidence="2" id="KW-1133">Transmembrane helix</keyword>
<protein>
    <recommendedName>
        <fullName evidence="5">Division initiation protein</fullName>
    </recommendedName>
</protein>
<dbReference type="AlphaFoldDB" id="A0A2T0BG88"/>
<reference evidence="3 4" key="1">
    <citation type="submission" date="2018-03" db="EMBL/GenBank/DDBJ databases">
        <title>Genome sequence of Clostridium vincentii DSM 10228.</title>
        <authorList>
            <person name="Poehlein A."/>
            <person name="Daniel R."/>
        </authorList>
    </citation>
    <scope>NUCLEOTIDE SEQUENCE [LARGE SCALE GENOMIC DNA]</scope>
    <source>
        <strain evidence="3 4">DSM 10228</strain>
    </source>
</reference>
<dbReference type="EMBL" id="PVXQ01000011">
    <property type="protein sequence ID" value="PRR82931.1"/>
    <property type="molecule type" value="Genomic_DNA"/>
</dbReference>
<evidence type="ECO:0000256" key="2">
    <source>
        <dbReference type="SAM" id="Phobius"/>
    </source>
</evidence>
<keyword evidence="2" id="KW-0472">Membrane</keyword>
<evidence type="ECO:0000256" key="1">
    <source>
        <dbReference type="ARBA" id="ARBA00009108"/>
    </source>
</evidence>
<dbReference type="OrthoDB" id="9776196at2"/>
<feature type="transmembrane region" description="Helical" evidence="2">
    <location>
        <begin position="7"/>
        <end position="27"/>
    </location>
</feature>
<comment type="caution">
    <text evidence="3">The sequence shown here is derived from an EMBL/GenBank/DDBJ whole genome shotgun (WGS) entry which is preliminary data.</text>
</comment>
<dbReference type="Gene3D" id="3.30.70.1880">
    <property type="entry name" value="Protein of unknown function DUF881"/>
    <property type="match status" value="1"/>
</dbReference>
<gene>
    <name evidence="3" type="ORF">CLVI_13740</name>
</gene>
<keyword evidence="4" id="KW-1185">Reference proteome</keyword>